<gene>
    <name evidence="2" type="ORF">POL72_33560</name>
</gene>
<keyword evidence="3" id="KW-1185">Reference proteome</keyword>
<comment type="caution">
    <text evidence="2">The sequence shown here is derived from an EMBL/GenBank/DDBJ whole genome shotgun (WGS) entry which is preliminary data.</text>
</comment>
<feature type="region of interest" description="Disordered" evidence="1">
    <location>
        <begin position="315"/>
        <end position="384"/>
    </location>
</feature>
<evidence type="ECO:0000313" key="2">
    <source>
        <dbReference type="EMBL" id="MDC0682703.1"/>
    </source>
</evidence>
<reference evidence="2 3" key="1">
    <citation type="submission" date="2023-01" db="EMBL/GenBank/DDBJ databases">
        <title>Minimal conservation of predation-associated metabolite biosynthetic gene clusters underscores biosynthetic potential of Myxococcota including descriptions for ten novel species: Archangium lansinium sp. nov., Myxococcus landrumus sp. nov., Nannocystis bai.</title>
        <authorList>
            <person name="Ahearne A."/>
            <person name="Stevens C."/>
            <person name="Dowd S."/>
        </authorList>
    </citation>
    <scope>NUCLEOTIDE SEQUENCE [LARGE SCALE GENOMIC DNA]</scope>
    <source>
        <strain evidence="2 3">WIWO2</strain>
    </source>
</reference>
<sequence>MVDLDAISDRTYVAAGADFAFVITRRGRLVTRRVPRDMPREGRSQIVDAALGLGERGRLGCVELRREDLVPYGGAAPVDVYFGVAAEAILCVVMPTWADRRDVASAIEHGLREIDEGTPAASRQVRAAPRRTRSRPRGEAVTLPARRPAAEVREVPPAISGAAASFSEPQPLAAKHAAPPSSPGRKRSAVAGLVLLANGGPPRSLARPVAVREAPASPGTPARPSGSLPDIRIGEATLGRESLDAIGRELGGAWPSAPEIRIGAAPVGEGAAAVIGAEMPEPARAGSMPEAVRLELVSISRESLMEIAAEEGRMAAAGPRPWAPPVRPVQSTQPWEEPPEDAGRMAEAESGAGEAAAAELEGEAGEPESQIIEVGPAGRGARAG</sequence>
<feature type="compositionally biased region" description="Low complexity" evidence="1">
    <location>
        <begin position="348"/>
        <end position="359"/>
    </location>
</feature>
<dbReference type="EMBL" id="JAQNDK010000004">
    <property type="protein sequence ID" value="MDC0682703.1"/>
    <property type="molecule type" value="Genomic_DNA"/>
</dbReference>
<proteinExistence type="predicted"/>
<protein>
    <recommendedName>
        <fullName evidence="4">Roadblock/LAMTOR2 domain-containing protein</fullName>
    </recommendedName>
</protein>
<accession>A0ABT5CAP3</accession>
<name>A0ABT5CAP3_9BACT</name>
<organism evidence="2 3">
    <name type="scientific">Sorangium atrum</name>
    <dbReference type="NCBI Taxonomy" id="2995308"/>
    <lineage>
        <taxon>Bacteria</taxon>
        <taxon>Pseudomonadati</taxon>
        <taxon>Myxococcota</taxon>
        <taxon>Polyangia</taxon>
        <taxon>Polyangiales</taxon>
        <taxon>Polyangiaceae</taxon>
        <taxon>Sorangium</taxon>
    </lineage>
</organism>
<feature type="region of interest" description="Disordered" evidence="1">
    <location>
        <begin position="166"/>
        <end position="186"/>
    </location>
</feature>
<evidence type="ECO:0000313" key="3">
    <source>
        <dbReference type="Proteomes" id="UP001217485"/>
    </source>
</evidence>
<feature type="region of interest" description="Disordered" evidence="1">
    <location>
        <begin position="115"/>
        <end position="153"/>
    </location>
</feature>
<evidence type="ECO:0008006" key="4">
    <source>
        <dbReference type="Google" id="ProtNLM"/>
    </source>
</evidence>
<dbReference type="RefSeq" id="WP_272100861.1">
    <property type="nucleotide sequence ID" value="NZ_JAQNDK010000004.1"/>
</dbReference>
<evidence type="ECO:0000256" key="1">
    <source>
        <dbReference type="SAM" id="MobiDB-lite"/>
    </source>
</evidence>
<feature type="region of interest" description="Disordered" evidence="1">
    <location>
        <begin position="202"/>
        <end position="230"/>
    </location>
</feature>
<dbReference type="Proteomes" id="UP001217485">
    <property type="component" value="Unassembled WGS sequence"/>
</dbReference>